<gene>
    <name evidence="2" type="ORF">CGG41_145</name>
</gene>
<dbReference type="PRINTS" id="PR01880">
    <property type="entry name" value="FIBRITIN"/>
</dbReference>
<evidence type="ECO:0000313" key="2">
    <source>
        <dbReference type="EMBL" id="ANA49500.1"/>
    </source>
</evidence>
<dbReference type="Proteomes" id="UP000204511">
    <property type="component" value="Genome"/>
</dbReference>
<proteinExistence type="predicted"/>
<organism evidence="2 3">
    <name type="scientific">Salmonella phage vB_SnwM_CGG4-1</name>
    <dbReference type="NCBI Taxonomy" id="1815631"/>
    <lineage>
        <taxon>Viruses</taxon>
        <taxon>Duplodnaviria</taxon>
        <taxon>Heunggongvirae</taxon>
        <taxon>Uroviricota</taxon>
        <taxon>Caudoviricetes</taxon>
        <taxon>Pantevenvirales</taxon>
        <taxon>Straboviridae</taxon>
        <taxon>Tevenvirinae</taxon>
        <taxon>Gelderlandvirus</taxon>
        <taxon>Gelderlandvirus cgg41</taxon>
    </lineage>
</organism>
<sequence>MELKPLPFVNGLPEEGQQRINWIKNGEELTGASTKFGTDGELNRGPNQVQANVVVLDENVRKIGTASTEMSAQIKTINSILEVSGNTEALSQIGKNTTDIGLLKQSVTTIQDGVLELDTRTTFIEEDIGVFNSSLDSVHRPIRDDLYWIKKEIGQYPGQDINGQAVTGNEATGMKRRIIDNSSAINNNTTRLSKLEKSFSDSDVGSLTAEVNSLRAEIGPKPTGAIDPVYTRLTRMNGSIGGLATNMEDVMDSIGFNTGITSIITLVNKNTADIVGVNGKLSNPTTGVIPRLDIVEAKIGDSASPSSINGRIKLNTDSINSLNLIVGADTSSGLRGQVAWINQTVGIVPSGSSPAPTSVIYRVDHLETQQDSINGSIQNLQIEIGNNTEGGLKGQVIRLNTIINGTSSGGTVEQKGLLPTVKEHEVSINKLNLDIQTLVPEAPMDGKAYVRRDGAWVDITTLTP</sequence>
<protein>
    <submittedName>
        <fullName evidence="2">Fibritin neck whiskers</fullName>
    </submittedName>
</protein>
<dbReference type="GeneID" id="29060330"/>
<dbReference type="RefSeq" id="YP_009286512.1">
    <property type="nucleotide sequence ID" value="NC_031065.1"/>
</dbReference>
<evidence type="ECO:0000259" key="1">
    <source>
        <dbReference type="Pfam" id="PF07921"/>
    </source>
</evidence>
<accession>A0A1B0VVA0</accession>
<feature type="domain" description="Fibritin C-terminal" evidence="1">
    <location>
        <begin position="372"/>
        <end position="461"/>
    </location>
</feature>
<dbReference type="Gene3D" id="1.20.5.320">
    <property type="entry name" value="6-Phosphogluconate Dehydrogenase, domain 3"/>
    <property type="match status" value="2"/>
</dbReference>
<dbReference type="InterPro" id="IPR012473">
    <property type="entry name" value="Fibritin_C"/>
</dbReference>
<dbReference type="OrthoDB" id="1450at10239"/>
<name>A0A1B0VVA0_9CAUD</name>
<dbReference type="Pfam" id="PF07921">
    <property type="entry name" value="Fibritin_C"/>
    <property type="match status" value="1"/>
</dbReference>
<evidence type="ECO:0000313" key="3">
    <source>
        <dbReference type="Proteomes" id="UP000204511"/>
    </source>
</evidence>
<keyword evidence="3" id="KW-1185">Reference proteome</keyword>
<dbReference type="SUPFAM" id="SSF58046">
    <property type="entry name" value="Fibritin"/>
    <property type="match status" value="2"/>
</dbReference>
<reference evidence="3" key="1">
    <citation type="submission" date="2016-03" db="EMBL/GenBank/DDBJ databases">
        <authorList>
            <person name="Cucic S."/>
            <person name="Anany H."/>
            <person name="Brovko L."/>
            <person name="Kropinski A.M."/>
            <person name="Griffiths M.W."/>
        </authorList>
    </citation>
    <scope>NUCLEOTIDE SEQUENCE [LARGE SCALE GENOMIC DNA]</scope>
</reference>
<dbReference type="EMBL" id="KU867307">
    <property type="protein sequence ID" value="ANA49500.1"/>
    <property type="molecule type" value="Genomic_DNA"/>
</dbReference>
<dbReference type="KEGG" id="vg:29060330"/>